<evidence type="ECO:0000256" key="3">
    <source>
        <dbReference type="ARBA" id="ARBA00022553"/>
    </source>
</evidence>
<comment type="catalytic activity">
    <reaction evidence="16 17">
        <text>L-seryl-[protein] + ATP = O-phospho-L-seryl-[protein] + ADP + H(+)</text>
        <dbReference type="Rhea" id="RHEA:17989"/>
        <dbReference type="Rhea" id="RHEA-COMP:9863"/>
        <dbReference type="Rhea" id="RHEA-COMP:11604"/>
        <dbReference type="ChEBI" id="CHEBI:15378"/>
        <dbReference type="ChEBI" id="CHEBI:29999"/>
        <dbReference type="ChEBI" id="CHEBI:30616"/>
        <dbReference type="ChEBI" id="CHEBI:83421"/>
        <dbReference type="ChEBI" id="CHEBI:456216"/>
        <dbReference type="EC" id="2.7.11.1"/>
    </reaction>
</comment>
<dbReference type="Pfam" id="PF07714">
    <property type="entry name" value="PK_Tyr_Ser-Thr"/>
    <property type="match status" value="1"/>
</dbReference>
<evidence type="ECO:0000256" key="4">
    <source>
        <dbReference type="ARBA" id="ARBA00022679"/>
    </source>
</evidence>
<evidence type="ECO:0000256" key="14">
    <source>
        <dbReference type="ARBA" id="ARBA00023180"/>
    </source>
</evidence>
<dbReference type="Pfam" id="PF11883">
    <property type="entry name" value="DUF3403"/>
    <property type="match status" value="1"/>
</dbReference>
<evidence type="ECO:0000256" key="10">
    <source>
        <dbReference type="ARBA" id="ARBA00022989"/>
    </source>
</evidence>
<evidence type="ECO:0000256" key="20">
    <source>
        <dbReference type="SAM" id="SignalP"/>
    </source>
</evidence>
<dbReference type="GO" id="GO:0048544">
    <property type="term" value="P:recognition of pollen"/>
    <property type="evidence" value="ECO:0007669"/>
    <property type="project" value="InterPro"/>
</dbReference>
<dbReference type="PROSITE" id="PS50948">
    <property type="entry name" value="PAN"/>
    <property type="match status" value="1"/>
</dbReference>
<evidence type="ECO:0000256" key="15">
    <source>
        <dbReference type="ARBA" id="ARBA00047899"/>
    </source>
</evidence>
<feature type="binding site" evidence="18">
    <location>
        <position position="535"/>
    </location>
    <ligand>
        <name>ATP</name>
        <dbReference type="ChEBI" id="CHEBI:30616"/>
    </ligand>
</feature>
<dbReference type="InterPro" id="IPR021820">
    <property type="entry name" value="S-locus_recpt_kinase_C"/>
</dbReference>
<dbReference type="InterPro" id="IPR001480">
    <property type="entry name" value="Bulb-type_lectin_dom"/>
</dbReference>
<dbReference type="SMART" id="SM00220">
    <property type="entry name" value="S_TKc"/>
    <property type="match status" value="1"/>
</dbReference>
<comment type="caution">
    <text evidence="24">The sequence shown here is derived from an EMBL/GenBank/DDBJ whole genome shotgun (WGS) entry which is preliminary data.</text>
</comment>
<evidence type="ECO:0000256" key="16">
    <source>
        <dbReference type="ARBA" id="ARBA00048679"/>
    </source>
</evidence>
<evidence type="ECO:0000256" key="8">
    <source>
        <dbReference type="ARBA" id="ARBA00022777"/>
    </source>
</evidence>
<dbReference type="SUPFAM" id="SSF51110">
    <property type="entry name" value="alpha-D-mannose-specific plant lectins"/>
    <property type="match status" value="1"/>
</dbReference>
<feature type="chain" id="PRO_5035153693" description="Receptor-like serine/threonine-protein kinase" evidence="20">
    <location>
        <begin position="23"/>
        <end position="826"/>
    </location>
</feature>
<keyword evidence="5 19" id="KW-0812">Transmembrane</keyword>
<feature type="domain" description="Protein kinase" evidence="21">
    <location>
        <begin position="507"/>
        <end position="794"/>
    </location>
</feature>
<comment type="similarity">
    <text evidence="17">Belongs to the protein kinase superfamily. Ser/Thr protein kinase family.</text>
</comment>
<keyword evidence="9 17" id="KW-0067">ATP-binding</keyword>
<evidence type="ECO:0000256" key="17">
    <source>
        <dbReference type="PIRNR" id="PIRNR000641"/>
    </source>
</evidence>
<dbReference type="PROSITE" id="PS50011">
    <property type="entry name" value="PROTEIN_KINASE_DOM"/>
    <property type="match status" value="1"/>
</dbReference>
<proteinExistence type="inferred from homology"/>
<evidence type="ECO:0000256" key="5">
    <source>
        <dbReference type="ARBA" id="ARBA00022692"/>
    </source>
</evidence>
<dbReference type="EC" id="2.7.11.1" evidence="17"/>
<dbReference type="GO" id="GO:0005524">
    <property type="term" value="F:ATP binding"/>
    <property type="evidence" value="ECO:0007669"/>
    <property type="project" value="UniProtKB-UniRule"/>
</dbReference>
<keyword evidence="2 17" id="KW-0723">Serine/threonine-protein kinase</keyword>
<evidence type="ECO:0000256" key="6">
    <source>
        <dbReference type="ARBA" id="ARBA00022729"/>
    </source>
</evidence>
<dbReference type="FunFam" id="3.30.200.20:FF:000195">
    <property type="entry name" value="G-type lectin S-receptor-like serine/threonine-protein kinase"/>
    <property type="match status" value="1"/>
</dbReference>
<dbReference type="InterPro" id="IPR000719">
    <property type="entry name" value="Prot_kinase_dom"/>
</dbReference>
<dbReference type="InterPro" id="IPR003609">
    <property type="entry name" value="Pan_app"/>
</dbReference>
<keyword evidence="7 17" id="KW-0547">Nucleotide-binding</keyword>
<dbReference type="Pfam" id="PF01453">
    <property type="entry name" value="B_lectin"/>
    <property type="match status" value="1"/>
</dbReference>
<accession>A0A8J4QU33</accession>
<dbReference type="CDD" id="cd14066">
    <property type="entry name" value="STKc_IRAK"/>
    <property type="match status" value="1"/>
</dbReference>
<evidence type="ECO:0000259" key="23">
    <source>
        <dbReference type="PROSITE" id="PS50948"/>
    </source>
</evidence>
<evidence type="ECO:0000313" key="24">
    <source>
        <dbReference type="EMBL" id="KAF3958402.1"/>
    </source>
</evidence>
<dbReference type="InterPro" id="IPR036426">
    <property type="entry name" value="Bulb-type_lectin_dom_sf"/>
</dbReference>
<reference evidence="24" key="1">
    <citation type="submission" date="2020-03" db="EMBL/GenBank/DDBJ databases">
        <title>Castanea mollissima Vanexum genome sequencing.</title>
        <authorList>
            <person name="Staton M."/>
        </authorList>
    </citation>
    <scope>NUCLEOTIDE SEQUENCE</scope>
    <source>
        <tissue evidence="24">Leaf</tissue>
    </source>
</reference>
<evidence type="ECO:0000259" key="21">
    <source>
        <dbReference type="PROSITE" id="PS50011"/>
    </source>
</evidence>
<dbReference type="Gene3D" id="3.50.4.10">
    <property type="entry name" value="Hepatocyte Growth Factor"/>
    <property type="match status" value="1"/>
</dbReference>
<feature type="transmembrane region" description="Helical" evidence="19">
    <location>
        <begin position="441"/>
        <end position="463"/>
    </location>
</feature>
<keyword evidence="3" id="KW-0597">Phosphoprotein</keyword>
<evidence type="ECO:0000256" key="1">
    <source>
        <dbReference type="ARBA" id="ARBA00004479"/>
    </source>
</evidence>
<dbReference type="Gene3D" id="2.90.10.10">
    <property type="entry name" value="Bulb-type lectin domain"/>
    <property type="match status" value="1"/>
</dbReference>
<comment type="subcellular location">
    <subcellularLocation>
        <location evidence="1">Membrane</location>
        <topology evidence="1">Single-pass type I membrane protein</topology>
    </subcellularLocation>
</comment>
<dbReference type="Proteomes" id="UP000737018">
    <property type="component" value="Unassembled WGS sequence"/>
</dbReference>
<dbReference type="Gene3D" id="1.10.510.10">
    <property type="entry name" value="Transferase(Phosphotransferase) domain 1"/>
    <property type="match status" value="1"/>
</dbReference>
<dbReference type="EMBL" id="JRKL02002570">
    <property type="protein sequence ID" value="KAF3958402.1"/>
    <property type="molecule type" value="Genomic_DNA"/>
</dbReference>
<dbReference type="SMART" id="SM00108">
    <property type="entry name" value="B_lectin"/>
    <property type="match status" value="1"/>
</dbReference>
<dbReference type="FunFam" id="3.50.4.10:FF:000002">
    <property type="entry name" value="G-type lectin S-receptor-like serine/threonine-protein kinase"/>
    <property type="match status" value="1"/>
</dbReference>
<dbReference type="InterPro" id="IPR017441">
    <property type="entry name" value="Protein_kinase_ATP_BS"/>
</dbReference>
<feature type="domain" description="Bulb-type lectin" evidence="22">
    <location>
        <begin position="23"/>
        <end position="147"/>
    </location>
</feature>
<evidence type="ECO:0000256" key="2">
    <source>
        <dbReference type="ARBA" id="ARBA00022527"/>
    </source>
</evidence>
<evidence type="ECO:0000259" key="22">
    <source>
        <dbReference type="PROSITE" id="PS50927"/>
    </source>
</evidence>
<dbReference type="PANTHER" id="PTHR32444:SF183">
    <property type="entry name" value="APPLE DOMAIN-CONTAINING PROTEIN"/>
    <property type="match status" value="1"/>
</dbReference>
<protein>
    <recommendedName>
        <fullName evidence="17">Receptor-like serine/threonine-protein kinase</fullName>
        <ecNumber evidence="17">2.7.11.1</ecNumber>
    </recommendedName>
</protein>
<dbReference type="InterPro" id="IPR001245">
    <property type="entry name" value="Ser-Thr/Tyr_kinase_cat_dom"/>
</dbReference>
<evidence type="ECO:0000256" key="18">
    <source>
        <dbReference type="PROSITE-ProRule" id="PRU10141"/>
    </source>
</evidence>
<keyword evidence="6 20" id="KW-0732">Signal</keyword>
<dbReference type="FunFam" id="1.10.510.10:FF:000060">
    <property type="entry name" value="G-type lectin S-receptor-like serine/threonine-protein kinase"/>
    <property type="match status" value="1"/>
</dbReference>
<dbReference type="InterPro" id="IPR008271">
    <property type="entry name" value="Ser/Thr_kinase_AS"/>
</dbReference>
<keyword evidence="4 17" id="KW-0808">Transferase</keyword>
<feature type="domain" description="Apple" evidence="23">
    <location>
        <begin position="341"/>
        <end position="422"/>
    </location>
</feature>
<dbReference type="InterPro" id="IPR000858">
    <property type="entry name" value="S_locus_glycoprot_dom"/>
</dbReference>
<dbReference type="PIRSF" id="PIRSF000641">
    <property type="entry name" value="SRK"/>
    <property type="match status" value="1"/>
</dbReference>
<organism evidence="24 25">
    <name type="scientific">Castanea mollissima</name>
    <name type="common">Chinese chestnut</name>
    <dbReference type="NCBI Taxonomy" id="60419"/>
    <lineage>
        <taxon>Eukaryota</taxon>
        <taxon>Viridiplantae</taxon>
        <taxon>Streptophyta</taxon>
        <taxon>Embryophyta</taxon>
        <taxon>Tracheophyta</taxon>
        <taxon>Spermatophyta</taxon>
        <taxon>Magnoliopsida</taxon>
        <taxon>eudicotyledons</taxon>
        <taxon>Gunneridae</taxon>
        <taxon>Pentapetalae</taxon>
        <taxon>rosids</taxon>
        <taxon>fabids</taxon>
        <taxon>Fagales</taxon>
        <taxon>Fagaceae</taxon>
        <taxon>Castanea</taxon>
    </lineage>
</organism>
<dbReference type="PROSITE" id="PS00108">
    <property type="entry name" value="PROTEIN_KINASE_ST"/>
    <property type="match status" value="1"/>
</dbReference>
<keyword evidence="13" id="KW-0675">Receptor</keyword>
<dbReference type="Gene3D" id="3.30.200.20">
    <property type="entry name" value="Phosphorylase Kinase, domain 1"/>
    <property type="match status" value="1"/>
</dbReference>
<keyword evidence="25" id="KW-1185">Reference proteome</keyword>
<dbReference type="PANTHER" id="PTHR32444">
    <property type="entry name" value="BULB-TYPE LECTIN DOMAIN-CONTAINING PROTEIN"/>
    <property type="match status" value="1"/>
</dbReference>
<dbReference type="AlphaFoldDB" id="A0A8J4QU33"/>
<feature type="signal peptide" evidence="20">
    <location>
        <begin position="1"/>
        <end position="22"/>
    </location>
</feature>
<dbReference type="PROSITE" id="PS50927">
    <property type="entry name" value="BULB_LECTIN"/>
    <property type="match status" value="1"/>
</dbReference>
<dbReference type="Pfam" id="PF08276">
    <property type="entry name" value="PAN_2"/>
    <property type="match status" value="1"/>
</dbReference>
<gene>
    <name evidence="24" type="ORF">CMV_016693</name>
</gene>
<dbReference type="CDD" id="cd00028">
    <property type="entry name" value="B_lectin"/>
    <property type="match status" value="1"/>
</dbReference>
<dbReference type="PROSITE" id="PS00107">
    <property type="entry name" value="PROTEIN_KINASE_ATP"/>
    <property type="match status" value="1"/>
</dbReference>
<keyword evidence="8 17" id="KW-0418">Kinase</keyword>
<name>A0A8J4QU33_9ROSI</name>
<sequence>MKSLSALFVYPFLLSFLRTSSTLDTITPSQSIRDGETLVSASGRYELGFFSPGSSKSRYVGVWFGVSNDTVVWVANRETPLKNHHGVFKVTNKGILVLLDSTNTSIWSSNISRTAGNKINNPTAQLLDSGNLVVKDGNNSDPKSFLWQSFDHPSDTLLPEMKIGWDSASGLDRYLTAWKSPEDPAQGEFSGVLDRRGLPQVVCMQGDKIKGRPGSWNGLYFTGKPWLRPNPLFKYEFVLNEKAVYYNYKLLNNSVLLRYVLNSLGNGLAYRWMARTQSWDLLTSYQSDECQNYGHCGAYASCNIIESPVCACLKGFIPKSPKDWNSAYWSGGCVRGTPLGCNNGDGFLKYKGVKLPDTSSSWFDKNMNLKECEELCLKNCSCRACANLDIRNGGSGCLLWFADLVDLVVLQMGGQDLYIRVAASELDHIEKNKHFGQKYQAIIIVCSAILLTVMLALGLVTYVRRMKLRKEGMNIIRQNDYNNEEKNEDMELPIFDLITISNATDNFASNNKLGEGGFGSVYKGTLLEGQEIAVKRLSKNSGQGLNEFKNEVILIAKLQHRNLVKLLGCCIQEQEKLLIYEYMHNKSLDSFIFDQSKSRLLDWQMRHSIIGGIARGLLYLHEDSRLRIIHRDLKASNVLLDNNMNPKISDFGLAKTFGGDQTEADTNRIVGTYGYMPPEYAGYGQISVKTDVFSFGVLLLEIVSGKKNKELCNSGQCLNLLGHAWKLWIEDKPTELIDEFLILGDSCILSEVLRCIHVGLLCVQQRPEDRPNMSSVVLMLSSDNSLPNPRQPGFVTGKAPLGEDSSSGNLEMPSINEVTITVLEAR</sequence>
<evidence type="ECO:0000256" key="11">
    <source>
        <dbReference type="ARBA" id="ARBA00023136"/>
    </source>
</evidence>
<dbReference type="Pfam" id="PF00954">
    <property type="entry name" value="S_locus_glycop"/>
    <property type="match status" value="1"/>
</dbReference>
<evidence type="ECO:0000256" key="19">
    <source>
        <dbReference type="SAM" id="Phobius"/>
    </source>
</evidence>
<evidence type="ECO:0000256" key="7">
    <source>
        <dbReference type="ARBA" id="ARBA00022741"/>
    </source>
</evidence>
<dbReference type="CDD" id="cd01098">
    <property type="entry name" value="PAN_AP_plant"/>
    <property type="match status" value="1"/>
</dbReference>
<dbReference type="FunFam" id="2.90.10.10:FF:000004">
    <property type="entry name" value="G-type lectin S-receptor-like serine/threonine-protein kinase"/>
    <property type="match status" value="1"/>
</dbReference>
<evidence type="ECO:0000256" key="13">
    <source>
        <dbReference type="ARBA" id="ARBA00023170"/>
    </source>
</evidence>
<dbReference type="SUPFAM" id="SSF56112">
    <property type="entry name" value="Protein kinase-like (PK-like)"/>
    <property type="match status" value="1"/>
</dbReference>
<dbReference type="GO" id="GO:0004674">
    <property type="term" value="F:protein serine/threonine kinase activity"/>
    <property type="evidence" value="ECO:0007669"/>
    <property type="project" value="UniProtKB-KW"/>
</dbReference>
<keyword evidence="10 19" id="KW-1133">Transmembrane helix</keyword>
<keyword evidence="11 19" id="KW-0472">Membrane</keyword>
<evidence type="ECO:0000313" key="25">
    <source>
        <dbReference type="Proteomes" id="UP000737018"/>
    </source>
</evidence>
<dbReference type="InterPro" id="IPR011009">
    <property type="entry name" value="Kinase-like_dom_sf"/>
</dbReference>
<keyword evidence="12" id="KW-1015">Disulfide bond</keyword>
<dbReference type="GO" id="GO:0016020">
    <property type="term" value="C:membrane"/>
    <property type="evidence" value="ECO:0007669"/>
    <property type="project" value="UniProtKB-SubCell"/>
</dbReference>
<evidence type="ECO:0000256" key="9">
    <source>
        <dbReference type="ARBA" id="ARBA00022840"/>
    </source>
</evidence>
<comment type="catalytic activity">
    <reaction evidence="15 17">
        <text>L-threonyl-[protein] + ATP = O-phospho-L-threonyl-[protein] + ADP + H(+)</text>
        <dbReference type="Rhea" id="RHEA:46608"/>
        <dbReference type="Rhea" id="RHEA-COMP:11060"/>
        <dbReference type="Rhea" id="RHEA-COMP:11605"/>
        <dbReference type="ChEBI" id="CHEBI:15378"/>
        <dbReference type="ChEBI" id="CHEBI:30013"/>
        <dbReference type="ChEBI" id="CHEBI:30616"/>
        <dbReference type="ChEBI" id="CHEBI:61977"/>
        <dbReference type="ChEBI" id="CHEBI:456216"/>
        <dbReference type="EC" id="2.7.11.1"/>
    </reaction>
</comment>
<evidence type="ECO:0000256" key="12">
    <source>
        <dbReference type="ARBA" id="ARBA00023157"/>
    </source>
</evidence>
<dbReference type="SMART" id="SM00473">
    <property type="entry name" value="PAN_AP"/>
    <property type="match status" value="1"/>
</dbReference>
<dbReference type="OrthoDB" id="785331at2759"/>
<keyword evidence="14" id="KW-0325">Glycoprotein</keyword>
<dbReference type="InterPro" id="IPR024171">
    <property type="entry name" value="SRK-like_kinase"/>
</dbReference>